<evidence type="ECO:0000313" key="1">
    <source>
        <dbReference type="EMBL" id="CAD6189432.1"/>
    </source>
</evidence>
<evidence type="ECO:0000313" key="2">
    <source>
        <dbReference type="Proteomes" id="UP000835052"/>
    </source>
</evidence>
<dbReference type="EMBL" id="CAJGYM010000010">
    <property type="protein sequence ID" value="CAD6189432.1"/>
    <property type="molecule type" value="Genomic_DNA"/>
</dbReference>
<dbReference type="AlphaFoldDB" id="A0A8S1H282"/>
<name>A0A8S1H282_9PELO</name>
<accession>A0A8S1H282</accession>
<dbReference type="Proteomes" id="UP000835052">
    <property type="component" value="Unassembled WGS sequence"/>
</dbReference>
<reference evidence="1" key="1">
    <citation type="submission" date="2020-10" db="EMBL/GenBank/DDBJ databases">
        <authorList>
            <person name="Kikuchi T."/>
        </authorList>
    </citation>
    <scope>NUCLEOTIDE SEQUENCE</scope>
    <source>
        <strain evidence="1">NKZ352</strain>
    </source>
</reference>
<gene>
    <name evidence="1" type="ORF">CAUJ_LOCUS5351</name>
</gene>
<sequence>MREGERELGVMVGGCGILGGRAFPKCNSADQLAITGNSAARQTPFPYAIRLFGTRAFLSMLHGKKAI</sequence>
<proteinExistence type="predicted"/>
<protein>
    <submittedName>
        <fullName evidence="1">Uncharacterized protein</fullName>
    </submittedName>
</protein>
<keyword evidence="2" id="KW-1185">Reference proteome</keyword>
<organism evidence="1 2">
    <name type="scientific">Caenorhabditis auriculariae</name>
    <dbReference type="NCBI Taxonomy" id="2777116"/>
    <lineage>
        <taxon>Eukaryota</taxon>
        <taxon>Metazoa</taxon>
        <taxon>Ecdysozoa</taxon>
        <taxon>Nematoda</taxon>
        <taxon>Chromadorea</taxon>
        <taxon>Rhabditida</taxon>
        <taxon>Rhabditina</taxon>
        <taxon>Rhabditomorpha</taxon>
        <taxon>Rhabditoidea</taxon>
        <taxon>Rhabditidae</taxon>
        <taxon>Peloderinae</taxon>
        <taxon>Caenorhabditis</taxon>
    </lineage>
</organism>
<comment type="caution">
    <text evidence="1">The sequence shown here is derived from an EMBL/GenBank/DDBJ whole genome shotgun (WGS) entry which is preliminary data.</text>
</comment>